<dbReference type="EC" id="3.2.1.8" evidence="10"/>
<dbReference type="GO" id="GO:0045493">
    <property type="term" value="P:xylan catabolic process"/>
    <property type="evidence" value="ECO:0007669"/>
    <property type="project" value="UniProtKB-KW"/>
</dbReference>
<evidence type="ECO:0000256" key="4">
    <source>
        <dbReference type="ARBA" id="ARBA00022729"/>
    </source>
</evidence>
<dbReference type="PROSITE" id="PS00591">
    <property type="entry name" value="GH10_1"/>
    <property type="match status" value="1"/>
</dbReference>
<keyword evidence="3" id="KW-0858">Xylan degradation</keyword>
<dbReference type="InterPro" id="IPR031158">
    <property type="entry name" value="GH10_AS"/>
</dbReference>
<name>A0A3E1NEK7_9BACT</name>
<dbReference type="InterPro" id="IPR044846">
    <property type="entry name" value="GH10"/>
</dbReference>
<dbReference type="SUPFAM" id="SSF51445">
    <property type="entry name" value="(Trans)glycosidases"/>
    <property type="match status" value="1"/>
</dbReference>
<reference evidence="12 13" key="1">
    <citation type="submission" date="2018-08" db="EMBL/GenBank/DDBJ databases">
        <title>Chitinophagaceae sp. K23C18032701, a novel bacterium isolated from forest soil.</title>
        <authorList>
            <person name="Wang C."/>
        </authorList>
    </citation>
    <scope>NUCLEOTIDE SEQUENCE [LARGE SCALE GENOMIC DNA]</scope>
    <source>
        <strain evidence="12 13">K23C18032701</strain>
    </source>
</reference>
<comment type="similarity">
    <text evidence="2 10">Belongs to the glycosyl hydrolase 10 (cellulase F) family.</text>
</comment>
<sequence>MLHFSYNCHMKQVFIYILFTALACKKDAVQNDLLKPAAGGETLQSIAAIPIGASVNPGDLTGTFGYKKIVAQEMSSITAENVMKWGSLQPKQDDFEFADADKIAAFAQSYQKRLHGHNLCWYTGNPDWVNKFQGDAAAWDSLLKTHITTVVSHFKGQAASWDVVNEAFQDNNSGDYRNLQTEANNDDGCIWYRHIGKDYVAHAFQYAHAADPAAILFYNDYNQEKFTNKLKAILDMVADFKARNIPIGGLGLQMHIDISTSNDSIAAALKACAATGLKIHISELDICVNLTWDKTATYTADLQKKQADKYAFVVQQYLQLVPKEQQYGITMWNVGDGDSWWNQAPLLRHDWPLLFDSAYKRKPAYDAFAAALKNGNK</sequence>
<feature type="active site" description="Nucleophile" evidence="9">
    <location>
        <position position="283"/>
    </location>
</feature>
<dbReference type="GO" id="GO:0031176">
    <property type="term" value="F:endo-1,4-beta-xylanase activity"/>
    <property type="evidence" value="ECO:0007669"/>
    <property type="project" value="UniProtKB-EC"/>
</dbReference>
<keyword evidence="4" id="KW-0732">Signal</keyword>
<evidence type="ECO:0000256" key="5">
    <source>
        <dbReference type="ARBA" id="ARBA00022801"/>
    </source>
</evidence>
<keyword evidence="13" id="KW-1185">Reference proteome</keyword>
<dbReference type="InterPro" id="IPR017853">
    <property type="entry name" value="GH"/>
</dbReference>
<dbReference type="EMBL" id="QTJU01000009">
    <property type="protein sequence ID" value="RFM26415.1"/>
    <property type="molecule type" value="Genomic_DNA"/>
</dbReference>
<comment type="catalytic activity">
    <reaction evidence="1 10">
        <text>Endohydrolysis of (1-&gt;4)-beta-D-xylosidic linkages in xylans.</text>
        <dbReference type="EC" id="3.2.1.8"/>
    </reaction>
</comment>
<keyword evidence="5 10" id="KW-0378">Hydrolase</keyword>
<evidence type="ECO:0000256" key="10">
    <source>
        <dbReference type="RuleBase" id="RU361174"/>
    </source>
</evidence>
<dbReference type="Pfam" id="PF00331">
    <property type="entry name" value="Glyco_hydro_10"/>
    <property type="match status" value="1"/>
</dbReference>
<dbReference type="InterPro" id="IPR001000">
    <property type="entry name" value="GH10_dom"/>
</dbReference>
<evidence type="ECO:0000256" key="8">
    <source>
        <dbReference type="ARBA" id="ARBA00023326"/>
    </source>
</evidence>
<evidence type="ECO:0000256" key="6">
    <source>
        <dbReference type="ARBA" id="ARBA00023277"/>
    </source>
</evidence>
<dbReference type="PRINTS" id="PR00134">
    <property type="entry name" value="GLHYDRLASE10"/>
</dbReference>
<evidence type="ECO:0000256" key="3">
    <source>
        <dbReference type="ARBA" id="ARBA00022651"/>
    </source>
</evidence>
<dbReference type="AlphaFoldDB" id="A0A3E1NEK7"/>
<gene>
    <name evidence="12" type="ORF">DXN05_19490</name>
</gene>
<protein>
    <recommendedName>
        <fullName evidence="10">Beta-xylanase</fullName>
        <ecNumber evidence="10">3.2.1.8</ecNumber>
    </recommendedName>
</protein>
<keyword evidence="8 10" id="KW-0624">Polysaccharide degradation</keyword>
<keyword evidence="7 10" id="KW-0326">Glycosidase</keyword>
<evidence type="ECO:0000313" key="13">
    <source>
        <dbReference type="Proteomes" id="UP000261284"/>
    </source>
</evidence>
<keyword evidence="6 10" id="KW-0119">Carbohydrate metabolism</keyword>
<evidence type="ECO:0000256" key="2">
    <source>
        <dbReference type="ARBA" id="ARBA00007495"/>
    </source>
</evidence>
<dbReference type="PROSITE" id="PS51760">
    <property type="entry name" value="GH10_2"/>
    <property type="match status" value="1"/>
</dbReference>
<dbReference type="Proteomes" id="UP000261284">
    <property type="component" value="Unassembled WGS sequence"/>
</dbReference>
<feature type="domain" description="GH10" evidence="11">
    <location>
        <begin position="37"/>
        <end position="371"/>
    </location>
</feature>
<evidence type="ECO:0000313" key="12">
    <source>
        <dbReference type="EMBL" id="RFM26415.1"/>
    </source>
</evidence>
<evidence type="ECO:0000256" key="1">
    <source>
        <dbReference type="ARBA" id="ARBA00000681"/>
    </source>
</evidence>
<dbReference type="PANTHER" id="PTHR31490:SF88">
    <property type="entry name" value="BETA-XYLANASE"/>
    <property type="match status" value="1"/>
</dbReference>
<accession>A0A3E1NEK7</accession>
<dbReference type="PANTHER" id="PTHR31490">
    <property type="entry name" value="GLYCOSYL HYDROLASE"/>
    <property type="match status" value="1"/>
</dbReference>
<dbReference type="SMART" id="SM00633">
    <property type="entry name" value="Glyco_10"/>
    <property type="match status" value="1"/>
</dbReference>
<evidence type="ECO:0000256" key="7">
    <source>
        <dbReference type="ARBA" id="ARBA00023295"/>
    </source>
</evidence>
<evidence type="ECO:0000259" key="11">
    <source>
        <dbReference type="PROSITE" id="PS51760"/>
    </source>
</evidence>
<comment type="caution">
    <text evidence="12">The sequence shown here is derived from an EMBL/GenBank/DDBJ whole genome shotgun (WGS) entry which is preliminary data.</text>
</comment>
<organism evidence="12 13">
    <name type="scientific">Deminuibacter soli</name>
    <dbReference type="NCBI Taxonomy" id="2291815"/>
    <lineage>
        <taxon>Bacteria</taxon>
        <taxon>Pseudomonadati</taxon>
        <taxon>Bacteroidota</taxon>
        <taxon>Chitinophagia</taxon>
        <taxon>Chitinophagales</taxon>
        <taxon>Chitinophagaceae</taxon>
        <taxon>Deminuibacter</taxon>
    </lineage>
</organism>
<evidence type="ECO:0000256" key="9">
    <source>
        <dbReference type="PROSITE-ProRule" id="PRU10061"/>
    </source>
</evidence>
<dbReference type="Gene3D" id="3.20.20.80">
    <property type="entry name" value="Glycosidases"/>
    <property type="match status" value="1"/>
</dbReference>
<proteinExistence type="inferred from homology"/>